<evidence type="ECO:0000256" key="2">
    <source>
        <dbReference type="ARBA" id="ARBA00022475"/>
    </source>
</evidence>
<reference evidence="8" key="1">
    <citation type="journal article" date="2019" name="Int. J. Syst. Evol. Microbiol.">
        <title>The Global Catalogue of Microorganisms (GCM) 10K type strain sequencing project: providing services to taxonomists for standard genome sequencing and annotation.</title>
        <authorList>
            <consortium name="The Broad Institute Genomics Platform"/>
            <consortium name="The Broad Institute Genome Sequencing Center for Infectious Disease"/>
            <person name="Wu L."/>
            <person name="Ma J."/>
        </authorList>
    </citation>
    <scope>NUCLEOTIDE SEQUENCE [LARGE SCALE GENOMIC DNA]</scope>
    <source>
        <strain evidence="8">JCM 17919</strain>
    </source>
</reference>
<evidence type="ECO:0000256" key="1">
    <source>
        <dbReference type="ARBA" id="ARBA00004651"/>
    </source>
</evidence>
<keyword evidence="2" id="KW-1003">Cell membrane</keyword>
<organism evidence="7 8">
    <name type="scientific">Flaviaesturariibacter amylovorans</name>
    <dbReference type="NCBI Taxonomy" id="1084520"/>
    <lineage>
        <taxon>Bacteria</taxon>
        <taxon>Pseudomonadati</taxon>
        <taxon>Bacteroidota</taxon>
        <taxon>Chitinophagia</taxon>
        <taxon>Chitinophagales</taxon>
        <taxon>Chitinophagaceae</taxon>
        <taxon>Flaviaestuariibacter</taxon>
    </lineage>
</organism>
<dbReference type="EMBL" id="BAABGY010000005">
    <property type="protein sequence ID" value="GAA4324101.1"/>
    <property type="molecule type" value="Genomic_DNA"/>
</dbReference>
<feature type="transmembrane region" description="Helical" evidence="6">
    <location>
        <begin position="182"/>
        <end position="204"/>
    </location>
</feature>
<evidence type="ECO:0000256" key="6">
    <source>
        <dbReference type="SAM" id="Phobius"/>
    </source>
</evidence>
<evidence type="ECO:0000313" key="7">
    <source>
        <dbReference type="EMBL" id="GAA4324101.1"/>
    </source>
</evidence>
<feature type="transmembrane region" description="Helical" evidence="6">
    <location>
        <begin position="356"/>
        <end position="376"/>
    </location>
</feature>
<keyword evidence="8" id="KW-1185">Reference proteome</keyword>
<feature type="transmembrane region" description="Helical" evidence="6">
    <location>
        <begin position="327"/>
        <end position="344"/>
    </location>
</feature>
<feature type="transmembrane region" description="Helical" evidence="6">
    <location>
        <begin position="300"/>
        <end position="321"/>
    </location>
</feature>
<feature type="transmembrane region" description="Helical" evidence="6">
    <location>
        <begin position="157"/>
        <end position="176"/>
    </location>
</feature>
<feature type="transmembrane region" description="Helical" evidence="6">
    <location>
        <begin position="118"/>
        <end position="136"/>
    </location>
</feature>
<dbReference type="InterPro" id="IPR051679">
    <property type="entry name" value="DASS-Related_Transporters"/>
</dbReference>
<feature type="transmembrane region" description="Helical" evidence="6">
    <location>
        <begin position="447"/>
        <end position="473"/>
    </location>
</feature>
<dbReference type="PANTHER" id="PTHR43652">
    <property type="entry name" value="BASIC AMINO ACID ANTIPORTER YFCC-RELATED"/>
    <property type="match status" value="1"/>
</dbReference>
<comment type="caution">
    <text evidence="7">The sequence shown here is derived from an EMBL/GenBank/DDBJ whole genome shotgun (WGS) entry which is preliminary data.</text>
</comment>
<feature type="transmembrane region" description="Helical" evidence="6">
    <location>
        <begin position="242"/>
        <end position="261"/>
    </location>
</feature>
<keyword evidence="3 6" id="KW-0812">Transmembrane</keyword>
<dbReference type="Proteomes" id="UP001501725">
    <property type="component" value="Unassembled WGS sequence"/>
</dbReference>
<proteinExistence type="predicted"/>
<evidence type="ECO:0000256" key="4">
    <source>
        <dbReference type="ARBA" id="ARBA00022989"/>
    </source>
</evidence>
<gene>
    <name evidence="7" type="ORF">GCM10023184_11270</name>
</gene>
<sequence>MAPTKRSIPHPITILMIVIVLAAIATWLLPAGKYATLSYNDDKTFTITAMEGGSTSTSSVPGTQRTLDSLGIRIPVASFEKGDIRKPVSVPGTYKPIAANRQGPLDVLMAPVKGIHESIDIILFILVIGGFMNVFNESGALVRGLAALSYRMRGRESWLIIILTFLFAVGGGSYGMSEEGLAFYPILVPLFLAAGYDLLVPVMVIFGGTQLGTLASFTNPFSTIIASNAAGVNWADGLNGRLLLFVLAASLLIGYTLHYAARVKKDPSRSWVRRIDGAVAPPFDATLPATAPSLAGRDGLLLLLFLGTFGAMIFGVVRLGWWLTEMTTLFLGASILLAVLLRLPEKTFIRSFLKGAEDLLGVAFIVGIARGVTLILNDGAISDTILYYTSGGLRGLSPEVFLLFVFGTYLLFTLFISSSSGMAVLTMPIMGALALMAGVGGSELVNAYLFGMGIMGFLTPTGLILPSLALVGVSYTAWWKLVRMLMVWLTLLCMAFLLAGRFL</sequence>
<dbReference type="PANTHER" id="PTHR43652:SF6">
    <property type="entry name" value="ARGININE REPRESSOR"/>
    <property type="match status" value="1"/>
</dbReference>
<protein>
    <submittedName>
        <fullName evidence="7">YfcC family protein</fullName>
    </submittedName>
</protein>
<name>A0ABP8GGU7_9BACT</name>
<accession>A0ABP8GGU7</accession>
<comment type="subcellular location">
    <subcellularLocation>
        <location evidence="1">Cell membrane</location>
        <topology evidence="1">Multi-pass membrane protein</topology>
    </subcellularLocation>
</comment>
<evidence type="ECO:0000256" key="5">
    <source>
        <dbReference type="ARBA" id="ARBA00023136"/>
    </source>
</evidence>
<keyword evidence="4 6" id="KW-1133">Transmembrane helix</keyword>
<keyword evidence="5 6" id="KW-0472">Membrane</keyword>
<feature type="transmembrane region" description="Helical" evidence="6">
    <location>
        <begin position="12"/>
        <end position="29"/>
    </location>
</feature>
<feature type="transmembrane region" description="Helical" evidence="6">
    <location>
        <begin position="423"/>
        <end position="441"/>
    </location>
</feature>
<feature type="transmembrane region" description="Helical" evidence="6">
    <location>
        <begin position="485"/>
        <end position="502"/>
    </location>
</feature>
<evidence type="ECO:0000256" key="3">
    <source>
        <dbReference type="ARBA" id="ARBA00022692"/>
    </source>
</evidence>
<dbReference type="Pfam" id="PF03606">
    <property type="entry name" value="DcuC"/>
    <property type="match status" value="1"/>
</dbReference>
<evidence type="ECO:0000313" key="8">
    <source>
        <dbReference type="Proteomes" id="UP001501725"/>
    </source>
</evidence>
<dbReference type="RefSeq" id="WP_345254080.1">
    <property type="nucleotide sequence ID" value="NZ_BAABGY010000005.1"/>
</dbReference>
<dbReference type="InterPro" id="IPR018385">
    <property type="entry name" value="C4_dicarb_anaerob_car-like"/>
</dbReference>
<feature type="transmembrane region" description="Helical" evidence="6">
    <location>
        <begin position="396"/>
        <end position="416"/>
    </location>
</feature>